<accession>A0A5C1QI90</accession>
<proteinExistence type="inferred from homology"/>
<organism evidence="9 10">
    <name type="scientific">Oceanispirochaeta crateris</name>
    <dbReference type="NCBI Taxonomy" id="2518645"/>
    <lineage>
        <taxon>Bacteria</taxon>
        <taxon>Pseudomonadati</taxon>
        <taxon>Spirochaetota</taxon>
        <taxon>Spirochaetia</taxon>
        <taxon>Spirochaetales</taxon>
        <taxon>Spirochaetaceae</taxon>
        <taxon>Oceanispirochaeta</taxon>
    </lineage>
</organism>
<keyword evidence="3 7" id="KW-0862">Zinc</keyword>
<dbReference type="PANTHER" id="PTHR33202:SF7">
    <property type="entry name" value="FERRIC UPTAKE REGULATION PROTEIN"/>
    <property type="match status" value="1"/>
</dbReference>
<evidence type="ECO:0000256" key="1">
    <source>
        <dbReference type="ARBA" id="ARBA00007957"/>
    </source>
</evidence>
<dbReference type="InterPro" id="IPR002481">
    <property type="entry name" value="FUR"/>
</dbReference>
<keyword evidence="7" id="KW-0479">Metal-binding</keyword>
<evidence type="ECO:0000256" key="4">
    <source>
        <dbReference type="ARBA" id="ARBA00023015"/>
    </source>
</evidence>
<dbReference type="Pfam" id="PF01475">
    <property type="entry name" value="FUR"/>
    <property type="match status" value="1"/>
</dbReference>
<evidence type="ECO:0000256" key="6">
    <source>
        <dbReference type="ARBA" id="ARBA00023163"/>
    </source>
</evidence>
<keyword evidence="8" id="KW-0408">Iron</keyword>
<dbReference type="RefSeq" id="WP_149485945.1">
    <property type="nucleotide sequence ID" value="NZ_CP036150.1"/>
</dbReference>
<evidence type="ECO:0000256" key="2">
    <source>
        <dbReference type="ARBA" id="ARBA00022491"/>
    </source>
</evidence>
<dbReference type="GO" id="GO:1900376">
    <property type="term" value="P:regulation of secondary metabolite biosynthetic process"/>
    <property type="evidence" value="ECO:0007669"/>
    <property type="project" value="TreeGrafter"/>
</dbReference>
<comment type="cofactor">
    <cofactor evidence="8">
        <name>Mn(2+)</name>
        <dbReference type="ChEBI" id="CHEBI:29035"/>
    </cofactor>
    <cofactor evidence="8">
        <name>Fe(2+)</name>
        <dbReference type="ChEBI" id="CHEBI:29033"/>
    </cofactor>
    <text evidence="8">Binds 1 Mn(2+) or Fe(2+) ion per subunit.</text>
</comment>
<keyword evidence="10" id="KW-1185">Reference proteome</keyword>
<comment type="cofactor">
    <cofactor evidence="7">
        <name>Zn(2+)</name>
        <dbReference type="ChEBI" id="CHEBI:29105"/>
    </cofactor>
    <text evidence="7">Binds 1 zinc ion per subunit.</text>
</comment>
<protein>
    <submittedName>
        <fullName evidence="9">Transcriptional repressor</fullName>
    </submittedName>
</protein>
<dbReference type="Proteomes" id="UP000324209">
    <property type="component" value="Chromosome"/>
</dbReference>
<sequence>MTKKRQLVSDVLARKGTPLNAQQVYEEVEGSLDRATVYRTLKYLEELKHISSFIFDCNERGIERYYCTMDKGHQHYMHCHCCHHFFPVKKCPLGNELEVLEEETGFKVEQHSITLKGICRDCR</sequence>
<keyword evidence="6" id="KW-0804">Transcription</keyword>
<gene>
    <name evidence="9" type="ORF">EXM22_07630</name>
</gene>
<dbReference type="Gene3D" id="3.30.1490.190">
    <property type="match status" value="1"/>
</dbReference>
<evidence type="ECO:0000256" key="5">
    <source>
        <dbReference type="ARBA" id="ARBA00023125"/>
    </source>
</evidence>
<feature type="binding site" evidence="7">
    <location>
        <position position="79"/>
    </location>
    <ligand>
        <name>Zn(2+)</name>
        <dbReference type="ChEBI" id="CHEBI:29105"/>
    </ligand>
</feature>
<dbReference type="Gene3D" id="1.10.10.10">
    <property type="entry name" value="Winged helix-like DNA-binding domain superfamily/Winged helix DNA-binding domain"/>
    <property type="match status" value="1"/>
</dbReference>
<keyword evidence="4" id="KW-0805">Transcription regulation</keyword>
<evidence type="ECO:0000256" key="8">
    <source>
        <dbReference type="PIRSR" id="PIRSR602481-2"/>
    </source>
</evidence>
<name>A0A5C1QI90_9SPIO</name>
<dbReference type="GO" id="GO:0045892">
    <property type="term" value="P:negative regulation of DNA-templated transcription"/>
    <property type="evidence" value="ECO:0007669"/>
    <property type="project" value="TreeGrafter"/>
</dbReference>
<dbReference type="OrthoDB" id="8659436at2"/>
<dbReference type="AlphaFoldDB" id="A0A5C1QI90"/>
<feature type="binding site" evidence="7">
    <location>
        <position position="122"/>
    </location>
    <ligand>
        <name>Zn(2+)</name>
        <dbReference type="ChEBI" id="CHEBI:29105"/>
    </ligand>
</feature>
<keyword evidence="2" id="KW-0678">Repressor</keyword>
<feature type="binding site" evidence="8">
    <location>
        <position position="111"/>
    </location>
    <ligand>
        <name>Fe cation</name>
        <dbReference type="ChEBI" id="CHEBI:24875"/>
    </ligand>
</feature>
<feature type="binding site" evidence="7">
    <location>
        <position position="82"/>
    </location>
    <ligand>
        <name>Zn(2+)</name>
        <dbReference type="ChEBI" id="CHEBI:29105"/>
    </ligand>
</feature>
<dbReference type="GO" id="GO:0000976">
    <property type="term" value="F:transcription cis-regulatory region binding"/>
    <property type="evidence" value="ECO:0007669"/>
    <property type="project" value="TreeGrafter"/>
</dbReference>
<evidence type="ECO:0000256" key="3">
    <source>
        <dbReference type="ARBA" id="ARBA00022833"/>
    </source>
</evidence>
<keyword evidence="5" id="KW-0238">DNA-binding</keyword>
<dbReference type="GO" id="GO:0003700">
    <property type="term" value="F:DNA-binding transcription factor activity"/>
    <property type="evidence" value="ECO:0007669"/>
    <property type="project" value="InterPro"/>
</dbReference>
<dbReference type="EMBL" id="CP036150">
    <property type="protein sequence ID" value="QEN07865.1"/>
    <property type="molecule type" value="Genomic_DNA"/>
</dbReference>
<dbReference type="PANTHER" id="PTHR33202">
    <property type="entry name" value="ZINC UPTAKE REGULATION PROTEIN"/>
    <property type="match status" value="1"/>
</dbReference>
<evidence type="ECO:0000313" key="10">
    <source>
        <dbReference type="Proteomes" id="UP000324209"/>
    </source>
</evidence>
<dbReference type="KEGG" id="ock:EXM22_07630"/>
<comment type="similarity">
    <text evidence="1">Belongs to the Fur family.</text>
</comment>
<evidence type="ECO:0000313" key="9">
    <source>
        <dbReference type="EMBL" id="QEN07865.1"/>
    </source>
</evidence>
<dbReference type="GO" id="GO:0008270">
    <property type="term" value="F:zinc ion binding"/>
    <property type="evidence" value="ECO:0007669"/>
    <property type="project" value="TreeGrafter"/>
</dbReference>
<dbReference type="InterPro" id="IPR043135">
    <property type="entry name" value="Fur_C"/>
</dbReference>
<dbReference type="InterPro" id="IPR036390">
    <property type="entry name" value="WH_DNA-bd_sf"/>
</dbReference>
<dbReference type="SUPFAM" id="SSF46785">
    <property type="entry name" value="Winged helix' DNA-binding domain"/>
    <property type="match status" value="1"/>
</dbReference>
<dbReference type="InterPro" id="IPR036388">
    <property type="entry name" value="WH-like_DNA-bd_sf"/>
</dbReference>
<evidence type="ECO:0000256" key="7">
    <source>
        <dbReference type="PIRSR" id="PIRSR602481-1"/>
    </source>
</evidence>
<feature type="binding site" evidence="7">
    <location>
        <position position="119"/>
    </location>
    <ligand>
        <name>Zn(2+)</name>
        <dbReference type="ChEBI" id="CHEBI:29105"/>
    </ligand>
</feature>
<reference evidence="9 10" key="1">
    <citation type="submission" date="2019-02" db="EMBL/GenBank/DDBJ databases">
        <title>Complete Genome Sequence and Methylome Analysis of free living Spirochaetas.</title>
        <authorList>
            <person name="Fomenkov A."/>
            <person name="Dubinina G."/>
            <person name="Leshcheva N."/>
            <person name="Mikheeva N."/>
            <person name="Grabovich M."/>
            <person name="Vincze T."/>
            <person name="Roberts R.J."/>
        </authorList>
    </citation>
    <scope>NUCLEOTIDE SEQUENCE [LARGE SCALE GENOMIC DNA]</scope>
    <source>
        <strain evidence="9 10">K2</strain>
    </source>
</reference>